<dbReference type="PATRIC" id="fig|56193.3.peg.3313"/>
<accession>A0A0M3AN75</accession>
<reference evidence="1 2" key="1">
    <citation type="submission" date="2015-04" db="EMBL/GenBank/DDBJ databases">
        <title>Genome sequence of aromatic hydrocarbons-degrading Sphingobium chungbukense DJ77.</title>
        <authorList>
            <person name="Kim Y.-C."/>
            <person name="Chae J.-C."/>
        </authorList>
    </citation>
    <scope>NUCLEOTIDE SEQUENCE [LARGE SCALE GENOMIC DNA]</scope>
    <source>
        <strain evidence="1 2">DJ77</strain>
    </source>
</reference>
<gene>
    <name evidence="1" type="ORF">YP76_15835</name>
</gene>
<organism evidence="1 2">
    <name type="scientific">Sphingobium chungbukense</name>
    <dbReference type="NCBI Taxonomy" id="56193"/>
    <lineage>
        <taxon>Bacteria</taxon>
        <taxon>Pseudomonadati</taxon>
        <taxon>Pseudomonadota</taxon>
        <taxon>Alphaproteobacteria</taxon>
        <taxon>Sphingomonadales</taxon>
        <taxon>Sphingomonadaceae</taxon>
        <taxon>Sphingobium</taxon>
    </lineage>
</organism>
<dbReference type="Proteomes" id="UP000033874">
    <property type="component" value="Unassembled WGS sequence"/>
</dbReference>
<evidence type="ECO:0000313" key="1">
    <source>
        <dbReference type="EMBL" id="KKW91388.1"/>
    </source>
</evidence>
<comment type="caution">
    <text evidence="1">The sequence shown here is derived from an EMBL/GenBank/DDBJ whole genome shotgun (WGS) entry which is preliminary data.</text>
</comment>
<dbReference type="AlphaFoldDB" id="A0A0M3AN75"/>
<sequence length="100" mass="11070">MARITIRIDDDLYARLVSQARGAGVGTASYCRDILDRFDGADPTGYHGRFDELHATVIQAFAILATSVGERSPELLQKGLIEARRLLRERGLLEAGEERP</sequence>
<evidence type="ECO:0000313" key="2">
    <source>
        <dbReference type="Proteomes" id="UP000033874"/>
    </source>
</evidence>
<evidence type="ECO:0008006" key="3">
    <source>
        <dbReference type="Google" id="ProtNLM"/>
    </source>
</evidence>
<name>A0A0M3AN75_9SPHN</name>
<dbReference type="RefSeq" id="WP_046764904.1">
    <property type="nucleotide sequence ID" value="NZ_LBIC01000007.1"/>
</dbReference>
<dbReference type="EMBL" id="LBIC01000007">
    <property type="protein sequence ID" value="KKW91388.1"/>
    <property type="molecule type" value="Genomic_DNA"/>
</dbReference>
<dbReference type="STRING" id="56193.YP76_15835"/>
<protein>
    <recommendedName>
        <fullName evidence="3">CopG family transcriptional regulator</fullName>
    </recommendedName>
</protein>
<proteinExistence type="predicted"/>
<keyword evidence="2" id="KW-1185">Reference proteome</keyword>